<evidence type="ECO:0000313" key="8">
    <source>
        <dbReference type="Proteomes" id="UP000030651"/>
    </source>
</evidence>
<dbReference type="SUPFAM" id="SSF103473">
    <property type="entry name" value="MFS general substrate transporter"/>
    <property type="match status" value="1"/>
</dbReference>
<dbReference type="eggNOG" id="KOG0255">
    <property type="taxonomic scope" value="Eukaryota"/>
</dbReference>
<dbReference type="InterPro" id="IPR036259">
    <property type="entry name" value="MFS_trans_sf"/>
</dbReference>
<evidence type="ECO:0000256" key="3">
    <source>
        <dbReference type="ARBA" id="ARBA00022989"/>
    </source>
</evidence>
<dbReference type="GO" id="GO:0140115">
    <property type="term" value="P:export across plasma membrane"/>
    <property type="evidence" value="ECO:0007669"/>
    <property type="project" value="UniProtKB-ARBA"/>
</dbReference>
<feature type="transmembrane region" description="Helical" evidence="5">
    <location>
        <begin position="307"/>
        <end position="331"/>
    </location>
</feature>
<dbReference type="GO" id="GO:0042908">
    <property type="term" value="P:xenobiotic transport"/>
    <property type="evidence" value="ECO:0007669"/>
    <property type="project" value="UniProtKB-ARBA"/>
</dbReference>
<dbReference type="GO" id="GO:0000297">
    <property type="term" value="F:spermine transmembrane transporter activity"/>
    <property type="evidence" value="ECO:0007669"/>
    <property type="project" value="TreeGrafter"/>
</dbReference>
<feature type="domain" description="Major facilitator superfamily (MFS) profile" evidence="6">
    <location>
        <begin position="43"/>
        <end position="484"/>
    </location>
</feature>
<keyword evidence="8" id="KW-1185">Reference proteome</keyword>
<dbReference type="GeneID" id="19269573"/>
<evidence type="ECO:0000313" key="7">
    <source>
        <dbReference type="EMBL" id="ETS82684.1"/>
    </source>
</evidence>
<dbReference type="CDD" id="cd17323">
    <property type="entry name" value="MFS_Tpo1_MDR_like"/>
    <property type="match status" value="1"/>
</dbReference>
<dbReference type="PANTHER" id="PTHR23502">
    <property type="entry name" value="MAJOR FACILITATOR SUPERFAMILY"/>
    <property type="match status" value="1"/>
</dbReference>
<comment type="subcellular location">
    <subcellularLocation>
        <location evidence="1">Membrane</location>
        <topology evidence="1">Multi-pass membrane protein</topology>
    </subcellularLocation>
</comment>
<keyword evidence="2 5" id="KW-0812">Transmembrane</keyword>
<dbReference type="InParanoid" id="W3X9H0"/>
<dbReference type="PANTHER" id="PTHR23502:SF38">
    <property type="entry name" value="POLYAMINE TRANSPORTER 4"/>
    <property type="match status" value="1"/>
</dbReference>
<dbReference type="InterPro" id="IPR011701">
    <property type="entry name" value="MFS"/>
</dbReference>
<evidence type="ECO:0000259" key="6">
    <source>
        <dbReference type="PROSITE" id="PS50850"/>
    </source>
</evidence>
<protein>
    <recommendedName>
        <fullName evidence="6">Major facilitator superfamily (MFS) profile domain-containing protein</fullName>
    </recommendedName>
</protein>
<feature type="transmembrane region" description="Helical" evidence="5">
    <location>
        <begin position="381"/>
        <end position="407"/>
    </location>
</feature>
<dbReference type="OrthoDB" id="3357846at2759"/>
<dbReference type="InterPro" id="IPR005829">
    <property type="entry name" value="Sugar_transporter_CS"/>
</dbReference>
<organism evidence="7 8">
    <name type="scientific">Pestalotiopsis fici (strain W106-1 / CGMCC3.15140)</name>
    <dbReference type="NCBI Taxonomy" id="1229662"/>
    <lineage>
        <taxon>Eukaryota</taxon>
        <taxon>Fungi</taxon>
        <taxon>Dikarya</taxon>
        <taxon>Ascomycota</taxon>
        <taxon>Pezizomycotina</taxon>
        <taxon>Sordariomycetes</taxon>
        <taxon>Xylariomycetidae</taxon>
        <taxon>Amphisphaeriales</taxon>
        <taxon>Sporocadaceae</taxon>
        <taxon>Pestalotiopsis</taxon>
    </lineage>
</organism>
<accession>W3X9H0</accession>
<dbReference type="InterPro" id="IPR020846">
    <property type="entry name" value="MFS_dom"/>
</dbReference>
<proteinExistence type="predicted"/>
<dbReference type="Pfam" id="PF07690">
    <property type="entry name" value="MFS_1"/>
    <property type="match status" value="1"/>
</dbReference>
<dbReference type="HOGENOM" id="CLU_008455_11_3_1"/>
<gene>
    <name evidence="7" type="ORF">PFICI_04560</name>
</gene>
<dbReference type="PROSITE" id="PS50850">
    <property type="entry name" value="MFS"/>
    <property type="match status" value="1"/>
</dbReference>
<dbReference type="GO" id="GO:0005886">
    <property type="term" value="C:plasma membrane"/>
    <property type="evidence" value="ECO:0007669"/>
    <property type="project" value="TreeGrafter"/>
</dbReference>
<feature type="transmembrane region" description="Helical" evidence="5">
    <location>
        <begin position="452"/>
        <end position="470"/>
    </location>
</feature>
<name>W3X9H0_PESFW</name>
<feature type="transmembrane region" description="Helical" evidence="5">
    <location>
        <begin position="41"/>
        <end position="64"/>
    </location>
</feature>
<dbReference type="AlphaFoldDB" id="W3X9H0"/>
<dbReference type="OMA" id="IQRPLHM"/>
<keyword evidence="4 5" id="KW-0472">Membrane</keyword>
<evidence type="ECO:0000256" key="5">
    <source>
        <dbReference type="SAM" id="Phobius"/>
    </source>
</evidence>
<evidence type="ECO:0000256" key="2">
    <source>
        <dbReference type="ARBA" id="ARBA00022692"/>
    </source>
</evidence>
<feature type="transmembrane region" description="Helical" evidence="5">
    <location>
        <begin position="76"/>
        <end position="96"/>
    </location>
</feature>
<dbReference type="Gene3D" id="1.20.1250.20">
    <property type="entry name" value="MFS general substrate transporter like domains"/>
    <property type="match status" value="1"/>
</dbReference>
<dbReference type="RefSeq" id="XP_007831332.1">
    <property type="nucleotide sequence ID" value="XM_007833141.1"/>
</dbReference>
<reference evidence="8" key="1">
    <citation type="journal article" date="2015" name="BMC Genomics">
        <title>Genomic and transcriptomic analysis of the endophytic fungus Pestalotiopsis fici reveals its lifestyle and high potential for synthesis of natural products.</title>
        <authorList>
            <person name="Wang X."/>
            <person name="Zhang X."/>
            <person name="Liu L."/>
            <person name="Xiang M."/>
            <person name="Wang W."/>
            <person name="Sun X."/>
            <person name="Che Y."/>
            <person name="Guo L."/>
            <person name="Liu G."/>
            <person name="Guo L."/>
            <person name="Wang C."/>
            <person name="Yin W.B."/>
            <person name="Stadler M."/>
            <person name="Zhang X."/>
            <person name="Liu X."/>
        </authorList>
    </citation>
    <scope>NUCLEOTIDE SEQUENCE [LARGE SCALE GENOMIC DNA]</scope>
    <source>
        <strain evidence="8">W106-1 / CGMCC3.15140</strain>
    </source>
</reference>
<dbReference type="PROSITE" id="PS00216">
    <property type="entry name" value="SUGAR_TRANSPORT_1"/>
    <property type="match status" value="1"/>
</dbReference>
<feature type="transmembrane region" description="Helical" evidence="5">
    <location>
        <begin position="108"/>
        <end position="126"/>
    </location>
</feature>
<dbReference type="GO" id="GO:0015606">
    <property type="term" value="F:spermidine transmembrane transporter activity"/>
    <property type="evidence" value="ECO:0007669"/>
    <property type="project" value="TreeGrafter"/>
</dbReference>
<dbReference type="KEGG" id="pfy:PFICI_04560"/>
<sequence>MDFEIEQHTFESPTQRRIAATDWNGPDDPDNPRNFPFRTRCVCISILTLLAFISAFAGAIYAPAVDEIMTIFNCSYEVAVLPLTLYNLGLSFGPIVGAPLSEQYGRRAVFVFTTPIFILFMVGASFSRTLQALIVCRFFAGMFASPNINNASATILDYTAERYRGTVLGIYYSIPSEAANLAPLIGGFVVRATNWRWTQWVAIVVAITIYVPTLFTPETYKRKILERRARKQGLEDAFSRRSSPGKAIRYFFLVLIQRPLHMLFTEPIVLFVSLYNGLIFGLIYAFVTSVPWIFETYYGFDGPAQSLSYLGLSIGTGIACLPFALIDIYYYQRRIDSYRLHHGASSRLPPKHRLVSSLIGSALIPIGLFVSGWAAERRVHWMVTITFQGVTMTGSLLVYAGASLFMLDSYGPLYGASASSSTMLSRYSLSTAFPMFALQMFQVLGAGWGTSLLAFLSLLMAPIPWCFWIWGESLRRRSKYEISQ</sequence>
<feature type="transmembrane region" description="Helical" evidence="5">
    <location>
        <begin position="427"/>
        <end position="446"/>
    </location>
</feature>
<keyword evidence="3 5" id="KW-1133">Transmembrane helix</keyword>
<dbReference type="EMBL" id="KI912111">
    <property type="protein sequence ID" value="ETS82684.1"/>
    <property type="molecule type" value="Genomic_DNA"/>
</dbReference>
<feature type="transmembrane region" description="Helical" evidence="5">
    <location>
        <begin position="197"/>
        <end position="215"/>
    </location>
</feature>
<evidence type="ECO:0000256" key="4">
    <source>
        <dbReference type="ARBA" id="ARBA00023136"/>
    </source>
</evidence>
<feature type="transmembrane region" description="Helical" evidence="5">
    <location>
        <begin position="352"/>
        <end position="375"/>
    </location>
</feature>
<evidence type="ECO:0000256" key="1">
    <source>
        <dbReference type="ARBA" id="ARBA00004141"/>
    </source>
</evidence>
<dbReference type="Proteomes" id="UP000030651">
    <property type="component" value="Unassembled WGS sequence"/>
</dbReference>
<feature type="transmembrane region" description="Helical" evidence="5">
    <location>
        <begin position="268"/>
        <end position="287"/>
    </location>
</feature>